<dbReference type="Proteomes" id="UP000602905">
    <property type="component" value="Unassembled WGS sequence"/>
</dbReference>
<dbReference type="Gene3D" id="1.50.10.10">
    <property type="match status" value="1"/>
</dbReference>
<dbReference type="EMBL" id="JACYCD010000049">
    <property type="protein sequence ID" value="KAF8708170.1"/>
    <property type="molecule type" value="Genomic_DNA"/>
</dbReference>
<evidence type="ECO:0000256" key="3">
    <source>
        <dbReference type="SAM" id="MobiDB-lite"/>
    </source>
</evidence>
<sequence>MPPCSCKAKGLDISELYSEGYNQSDIPQWGDIGRNSTTRRHRKRPTFATRTYCPNPNLKQQSGTHSYIPPDSTPTDNANRPQSRAPPPQPHSQRPTSRQAAQAWSNYKERCHAMCNLPQQADPGTRYLTFSSIPWPVFGAVNIISDLHAEAIKEFLCPPNCDRREQRARVKSALLVFHPDKSAARWISFLRHDDIPTVHSALNIRQFGLMKFDCIGAYSLGPVTSGPHQWLCLKRVRSGARELSCRMTTMIVLKTAFLVAAASSGITFVEAANGVALDSAPPSQLISPLIESKLTSTAGSLSSNNPTTYPQWTYLSGNGTWQYFRAATWTSGFFPASLYLMNTRKSVLCTNDSETGSTDWLAAAQSWMQGLDPIANSNAGLFDGVRHDVGFLSFGWLEALTLNSNDDKAKAAINSYATYLASRFNPNVGCTMSWDPPSSDPTQFLVIIDNMMNLELLIVASKLTGNSTLYNMATSHANKTMVNHLRPDASTYHVVNYNQTTGAVIWQRTAQGYADNRTRGQAWGIHGFATSKDVKATKVMWHTDEFLPVYNYTGDSNYWITSRRLAEYYLSRLPESGVPPWDFDAPAVPGRPSDTSSATIAASGMLMLSRFEQSVSNTTGASYWANAAVRLLSSTTNLAWREESNWQSLLSNGTVNNPANPPNNNTGIIYGDYYYIKAGNELLNQGLMNCSNGQAAIPALTSPNTPQTTQQTNGGVPLISAFWTLIGLCSLLNFLSSPLMTSITRPRLSSIMQSNGISHSAYQIVGGPRTTRRPTIGAPEVVLAQQPAASLKRRSHIRRTSRSGNSPTFLEGHELEPLDTPSPPASRRSRQELPLLTTAFTRSVATSISSGSIIARQNTLIEHSGVEWKNSPHYQPKVTPGGDITRRSTVASVYSLPSAAPHESRRPTQENYIVDWSVVDRAIENRVESPVASPHCNWPLHDHSHWSSSAPSQAHAQRTNVCTQRNPTSLLRSNTTQVRSLIMDRQQRRNVLSTALPE</sequence>
<feature type="compositionally biased region" description="Polar residues" evidence="3">
    <location>
        <begin position="91"/>
        <end position="103"/>
    </location>
</feature>
<feature type="compositionally biased region" description="Basic residues" evidence="3">
    <location>
        <begin position="791"/>
        <end position="801"/>
    </location>
</feature>
<evidence type="ECO:0000256" key="2">
    <source>
        <dbReference type="ARBA" id="ARBA00038358"/>
    </source>
</evidence>
<name>A0A8H7LT05_9AGAM</name>
<accession>A0A8H7LT05</accession>
<comment type="caution">
    <text evidence="4">The sequence shown here is derived from an EMBL/GenBank/DDBJ whole genome shotgun (WGS) entry which is preliminary data.</text>
</comment>
<feature type="non-terminal residue" evidence="4">
    <location>
        <position position="1"/>
    </location>
</feature>
<feature type="region of interest" description="Disordered" evidence="3">
    <location>
        <begin position="787"/>
        <end position="834"/>
    </location>
</feature>
<dbReference type="InterPro" id="IPR008928">
    <property type="entry name" value="6-hairpin_glycosidase_sf"/>
</dbReference>
<evidence type="ECO:0000256" key="1">
    <source>
        <dbReference type="ARBA" id="ARBA00022801"/>
    </source>
</evidence>
<evidence type="ECO:0000313" key="5">
    <source>
        <dbReference type="Proteomes" id="UP000602905"/>
    </source>
</evidence>
<evidence type="ECO:0000313" key="4">
    <source>
        <dbReference type="EMBL" id="KAF8708170.1"/>
    </source>
</evidence>
<dbReference type="AlphaFoldDB" id="A0A8H7LT05"/>
<gene>
    <name evidence="4" type="ORF">RHS03_04001</name>
</gene>
<organism evidence="4 5">
    <name type="scientific">Rhizoctonia solani</name>
    <dbReference type="NCBI Taxonomy" id="456999"/>
    <lineage>
        <taxon>Eukaryota</taxon>
        <taxon>Fungi</taxon>
        <taxon>Dikarya</taxon>
        <taxon>Basidiomycota</taxon>
        <taxon>Agaricomycotina</taxon>
        <taxon>Agaricomycetes</taxon>
        <taxon>Cantharellales</taxon>
        <taxon>Ceratobasidiaceae</taxon>
        <taxon>Rhizoctonia</taxon>
    </lineage>
</organism>
<feature type="region of interest" description="Disordered" evidence="3">
    <location>
        <begin position="21"/>
        <end position="103"/>
    </location>
</feature>
<dbReference type="InterPro" id="IPR052369">
    <property type="entry name" value="UG_Glycosaminoglycan_Hydrolase"/>
</dbReference>
<dbReference type="GO" id="GO:0052757">
    <property type="term" value="F:chondroitin hydrolase activity"/>
    <property type="evidence" value="ECO:0007669"/>
    <property type="project" value="TreeGrafter"/>
</dbReference>
<keyword evidence="1 4" id="KW-0378">Hydrolase</keyword>
<dbReference type="PANTHER" id="PTHR36845">
    <property type="entry name" value="HYDROLASE, PUTATIVE (AFU_ORTHOLOGUE AFUA_7G05090)-RELATED"/>
    <property type="match status" value="1"/>
</dbReference>
<dbReference type="OrthoDB" id="2317065at2759"/>
<feature type="region of interest" description="Disordered" evidence="3">
    <location>
        <begin position="943"/>
        <end position="967"/>
    </location>
</feature>
<comment type="similarity">
    <text evidence="2">Belongs to the glycosyl hydrolase 88 family.</text>
</comment>
<dbReference type="PANTHER" id="PTHR36845:SF1">
    <property type="entry name" value="HYDROLASE, PUTATIVE (AFU_ORTHOLOGUE AFUA_7G05090)-RELATED"/>
    <property type="match status" value="1"/>
</dbReference>
<feature type="compositionally biased region" description="Polar residues" evidence="3">
    <location>
        <begin position="946"/>
        <end position="967"/>
    </location>
</feature>
<dbReference type="GO" id="GO:0000272">
    <property type="term" value="P:polysaccharide catabolic process"/>
    <property type="evidence" value="ECO:0007669"/>
    <property type="project" value="TreeGrafter"/>
</dbReference>
<proteinExistence type="inferred from homology"/>
<protein>
    <submittedName>
        <fullName evidence="4">Glycosyl Hydrolase Family 88</fullName>
    </submittedName>
</protein>
<reference evidence="4" key="1">
    <citation type="submission" date="2020-09" db="EMBL/GenBank/DDBJ databases">
        <title>Comparative genome analyses of four rice-infecting Rhizoctonia solani isolates reveal extensive enrichment of homogalacturonan modification genes.</title>
        <authorList>
            <person name="Lee D.-Y."/>
            <person name="Jeon J."/>
            <person name="Kim K.-T."/>
            <person name="Cheong K."/>
            <person name="Song H."/>
            <person name="Choi G."/>
            <person name="Ko J."/>
            <person name="Opiyo S.O."/>
            <person name="Zuo S."/>
            <person name="Madhav S."/>
            <person name="Lee Y.-H."/>
            <person name="Wang G.-L."/>
        </authorList>
    </citation>
    <scope>NUCLEOTIDE SEQUENCE</scope>
    <source>
        <strain evidence="4">AG1-IA WGL</strain>
    </source>
</reference>
<dbReference type="InterPro" id="IPR012341">
    <property type="entry name" value="6hp_glycosidase-like_sf"/>
</dbReference>
<feature type="compositionally biased region" description="Polar residues" evidence="3">
    <location>
        <begin position="73"/>
        <end position="82"/>
    </location>
</feature>
<feature type="compositionally biased region" description="Polar residues" evidence="3">
    <location>
        <begin position="48"/>
        <end position="65"/>
    </location>
</feature>
<dbReference type="SUPFAM" id="SSF48208">
    <property type="entry name" value="Six-hairpin glycosidases"/>
    <property type="match status" value="1"/>
</dbReference>